<dbReference type="EMBL" id="CP030041">
    <property type="protein sequence ID" value="AWW31296.1"/>
    <property type="molecule type" value="Genomic_DNA"/>
</dbReference>
<dbReference type="RefSeq" id="WP_112784672.1">
    <property type="nucleotide sequence ID" value="NZ_CP030041.1"/>
</dbReference>
<dbReference type="InterPro" id="IPR038299">
    <property type="entry name" value="DAO_C_sf"/>
</dbReference>
<evidence type="ECO:0000256" key="5">
    <source>
        <dbReference type="ARBA" id="ARBA00022827"/>
    </source>
</evidence>
<dbReference type="InterPro" id="IPR031656">
    <property type="entry name" value="DAO_C"/>
</dbReference>
<dbReference type="InterPro" id="IPR000447">
    <property type="entry name" value="G3P_DH_FAD-dep"/>
</dbReference>
<comment type="similarity">
    <text evidence="2">Belongs to the FAD-dependent glycerol-3-phosphate dehydrogenase family.</text>
</comment>
<organism evidence="9 10">
    <name type="scientific">Echinicola strongylocentroti</name>
    <dbReference type="NCBI Taxonomy" id="1795355"/>
    <lineage>
        <taxon>Bacteria</taxon>
        <taxon>Pseudomonadati</taxon>
        <taxon>Bacteroidota</taxon>
        <taxon>Cytophagia</taxon>
        <taxon>Cytophagales</taxon>
        <taxon>Cyclobacteriaceae</taxon>
        <taxon>Echinicola</taxon>
    </lineage>
</organism>
<dbReference type="GO" id="GO:0046168">
    <property type="term" value="P:glycerol-3-phosphate catabolic process"/>
    <property type="evidence" value="ECO:0007669"/>
    <property type="project" value="TreeGrafter"/>
</dbReference>
<evidence type="ECO:0000256" key="1">
    <source>
        <dbReference type="ARBA" id="ARBA00001974"/>
    </source>
</evidence>
<feature type="domain" description="Alpha-glycerophosphate oxidase C-terminal" evidence="8">
    <location>
        <begin position="416"/>
        <end position="501"/>
    </location>
</feature>
<dbReference type="KEGG" id="est:DN752_14825"/>
<dbReference type="SUPFAM" id="SSF54373">
    <property type="entry name" value="FAD-linked reductases, C-terminal domain"/>
    <property type="match status" value="1"/>
</dbReference>
<dbReference type="SUPFAM" id="SSF51905">
    <property type="entry name" value="FAD/NAD(P)-binding domain"/>
    <property type="match status" value="1"/>
</dbReference>
<dbReference type="OrthoDB" id="9766796at2"/>
<dbReference type="GO" id="GO:0004368">
    <property type="term" value="F:glycerol-3-phosphate dehydrogenase (quinone) activity"/>
    <property type="evidence" value="ECO:0007669"/>
    <property type="project" value="InterPro"/>
</dbReference>
<dbReference type="InterPro" id="IPR036188">
    <property type="entry name" value="FAD/NAD-bd_sf"/>
</dbReference>
<dbReference type="Pfam" id="PF16901">
    <property type="entry name" value="DAO_C"/>
    <property type="match status" value="1"/>
</dbReference>
<dbReference type="Gene3D" id="3.50.50.60">
    <property type="entry name" value="FAD/NAD(P)-binding domain"/>
    <property type="match status" value="1"/>
</dbReference>
<dbReference type="PANTHER" id="PTHR11985">
    <property type="entry name" value="GLYCEROL-3-PHOSPHATE DEHYDROGENASE"/>
    <property type="match status" value="1"/>
</dbReference>
<dbReference type="PRINTS" id="PR01001">
    <property type="entry name" value="FADG3PDH"/>
</dbReference>
<accession>A0A2Z4IL50</accession>
<evidence type="ECO:0000256" key="3">
    <source>
        <dbReference type="ARBA" id="ARBA00022630"/>
    </source>
</evidence>
<keyword evidence="10" id="KW-1185">Reference proteome</keyword>
<dbReference type="Pfam" id="PF01266">
    <property type="entry name" value="DAO"/>
    <property type="match status" value="1"/>
</dbReference>
<dbReference type="InterPro" id="IPR006076">
    <property type="entry name" value="FAD-dep_OxRdtase"/>
</dbReference>
<keyword evidence="5" id="KW-0274">FAD</keyword>
<feature type="domain" description="FAD dependent oxidoreductase" evidence="7">
    <location>
        <begin position="17"/>
        <end position="372"/>
    </location>
</feature>
<keyword evidence="6" id="KW-0560">Oxidoreductase</keyword>
<dbReference type="Gene3D" id="3.30.9.10">
    <property type="entry name" value="D-Amino Acid Oxidase, subunit A, domain 2"/>
    <property type="match status" value="1"/>
</dbReference>
<reference evidence="9 10" key="1">
    <citation type="submission" date="2018-06" db="EMBL/GenBank/DDBJ databases">
        <title>Echinicola strongylocentroti sp. nov., isolated from a sea urchin Strongylocentrotus intermedius.</title>
        <authorList>
            <person name="Bae S.S."/>
        </authorList>
    </citation>
    <scope>NUCLEOTIDE SEQUENCE [LARGE SCALE GENOMIC DNA]</scope>
    <source>
        <strain evidence="9 10">MEBiC08714</strain>
    </source>
</reference>
<keyword evidence="3" id="KW-0285">Flavoprotein</keyword>
<dbReference type="AlphaFoldDB" id="A0A2Z4IL50"/>
<dbReference type="Gene3D" id="1.10.8.870">
    <property type="entry name" value="Alpha-glycerophosphate oxidase, cap domain"/>
    <property type="match status" value="1"/>
</dbReference>
<comment type="cofactor">
    <cofactor evidence="1">
        <name>FAD</name>
        <dbReference type="ChEBI" id="CHEBI:57692"/>
    </cofactor>
</comment>
<evidence type="ECO:0000259" key="7">
    <source>
        <dbReference type="Pfam" id="PF01266"/>
    </source>
</evidence>
<dbReference type="Proteomes" id="UP000248688">
    <property type="component" value="Chromosome"/>
</dbReference>
<evidence type="ECO:0000313" key="10">
    <source>
        <dbReference type="Proteomes" id="UP000248688"/>
    </source>
</evidence>
<gene>
    <name evidence="9" type="ORF">DN752_14825</name>
</gene>
<evidence type="ECO:0000259" key="8">
    <source>
        <dbReference type="Pfam" id="PF16901"/>
    </source>
</evidence>
<dbReference type="GO" id="GO:0006071">
    <property type="term" value="P:glycerol metabolic process"/>
    <property type="evidence" value="ECO:0007669"/>
    <property type="project" value="UniProtKB-KW"/>
</dbReference>
<dbReference type="PANTHER" id="PTHR11985:SF35">
    <property type="entry name" value="ANAEROBIC GLYCEROL-3-PHOSPHATE DEHYDROGENASE SUBUNIT A"/>
    <property type="match status" value="1"/>
</dbReference>
<evidence type="ECO:0000256" key="6">
    <source>
        <dbReference type="ARBA" id="ARBA00023002"/>
    </source>
</evidence>
<evidence type="ECO:0000256" key="2">
    <source>
        <dbReference type="ARBA" id="ARBA00007330"/>
    </source>
</evidence>
<sequence>MNRTSNLRHLTKNQLWDIVIIGGGASGLGVALDALSRGLSVALFERADFAKGTSSRSTKLVHGGVRYLAQGDILLVWEALRERGRILRNAPHLAHVQPFIIPIYSHATKYYYSVGLKLYDWMSGWLSLGDSAYISKKETIKRLPQIKKEGLLGGVVYQDGEFDDARLALCVAQTSDDMGGCILNYMKVNALSKDNNGQTNGVKVRDTINKKTYDVKARMVVNATGVFADKILQMDQKGTPRMIQPSQGVHLVLPQYFLGGKDALMIPKTSDGRVLFAVPWQGKLVVGTTDTIREKAKLEPEALSREINFILDTAGHYLQKQPTRKDVLTVYAGLRPLAAPQGGSVKTKEISRNHKVIISETGLVTLTGGKWTTFRKMGEDTVDHFSRITGEEIKESRSWEIKFHGYGDPTLDDNHWKSYGTDAVKVLQLIKDTPAYAKYLHPNYPYVAGEVIWAVREEMAMHIEDFLARRIRILLLDAAAAMAMAPIVAKLMAEELKKDKKWEESEIAAFNKIAEKYLIKT</sequence>
<evidence type="ECO:0000256" key="4">
    <source>
        <dbReference type="ARBA" id="ARBA00022798"/>
    </source>
</evidence>
<keyword evidence="4" id="KW-0319">Glycerol metabolism</keyword>
<name>A0A2Z4IL50_9BACT</name>
<proteinExistence type="inferred from homology"/>
<protein>
    <submittedName>
        <fullName evidence="9">FAD-dependent oxidoreductase</fullName>
    </submittedName>
</protein>
<evidence type="ECO:0000313" key="9">
    <source>
        <dbReference type="EMBL" id="AWW31296.1"/>
    </source>
</evidence>